<reference evidence="2 3" key="1">
    <citation type="journal article" date="2018" name="PLoS Genet.">
        <title>Population sequencing reveals clonal diversity and ancestral inbreeding in the grapevine cultivar Chardonnay.</title>
        <authorList>
            <person name="Roach M.J."/>
            <person name="Johnson D.L."/>
            <person name="Bohlmann J."/>
            <person name="van Vuuren H.J."/>
            <person name="Jones S.J."/>
            <person name="Pretorius I.S."/>
            <person name="Schmidt S.A."/>
            <person name="Borneman A.R."/>
        </authorList>
    </citation>
    <scope>NUCLEOTIDE SEQUENCE [LARGE SCALE GENOMIC DNA]</scope>
    <source>
        <strain evidence="3">cv. Chardonnay</strain>
        <tissue evidence="2">Leaf</tissue>
    </source>
</reference>
<evidence type="ECO:0000313" key="3">
    <source>
        <dbReference type="Proteomes" id="UP000288805"/>
    </source>
</evidence>
<evidence type="ECO:0000313" key="2">
    <source>
        <dbReference type="EMBL" id="RVW22447.1"/>
    </source>
</evidence>
<sequence>MVEENAEEKDLGRLISHFRVGWVEEKVRRRLALGNANIYPKEENHSYKEYVGQHSLVSNVVVPYAKISARRLEKLQRDFSWGGPMGEKRTLSQVGGGGSLEEGASGKVWARGIWMENKEGKWVFGVGVWKEILKESAWCWENMVFKLREYRVTLEEDSVIWKEGGDGLFKVKKAYSVLASPIVVEFPYSNVGWTEFQPKLLFFAWKPHGEVLTLDRLQRRGWQFPNRCFLCGVKRKRLIIF</sequence>
<comment type="caution">
    <text evidence="2">The sequence shown here is derived from an EMBL/GenBank/DDBJ whole genome shotgun (WGS) entry which is preliminary data.</text>
</comment>
<dbReference type="AlphaFoldDB" id="A0A438CGU9"/>
<organism evidence="2 3">
    <name type="scientific">Vitis vinifera</name>
    <name type="common">Grape</name>
    <dbReference type="NCBI Taxonomy" id="29760"/>
    <lineage>
        <taxon>Eukaryota</taxon>
        <taxon>Viridiplantae</taxon>
        <taxon>Streptophyta</taxon>
        <taxon>Embryophyta</taxon>
        <taxon>Tracheophyta</taxon>
        <taxon>Spermatophyta</taxon>
        <taxon>Magnoliopsida</taxon>
        <taxon>eudicotyledons</taxon>
        <taxon>Gunneridae</taxon>
        <taxon>Pentapetalae</taxon>
        <taxon>rosids</taxon>
        <taxon>Vitales</taxon>
        <taxon>Vitaceae</taxon>
        <taxon>Viteae</taxon>
        <taxon>Vitis</taxon>
    </lineage>
</organism>
<accession>A0A438CGU9</accession>
<gene>
    <name evidence="2" type="ORF">CK203_099226</name>
</gene>
<dbReference type="EMBL" id="QGNW01002234">
    <property type="protein sequence ID" value="RVW22447.1"/>
    <property type="molecule type" value="Genomic_DNA"/>
</dbReference>
<feature type="domain" description="Reverse transcriptase zinc-binding" evidence="1">
    <location>
        <begin position="169"/>
        <end position="234"/>
    </location>
</feature>
<protein>
    <recommendedName>
        <fullName evidence="1">Reverse transcriptase zinc-binding domain-containing protein</fullName>
    </recommendedName>
</protein>
<dbReference type="Pfam" id="PF13966">
    <property type="entry name" value="zf-RVT"/>
    <property type="match status" value="1"/>
</dbReference>
<proteinExistence type="predicted"/>
<dbReference type="InterPro" id="IPR026960">
    <property type="entry name" value="RVT-Znf"/>
</dbReference>
<name>A0A438CGU9_VITVI</name>
<evidence type="ECO:0000259" key="1">
    <source>
        <dbReference type="Pfam" id="PF13966"/>
    </source>
</evidence>
<dbReference type="Proteomes" id="UP000288805">
    <property type="component" value="Unassembled WGS sequence"/>
</dbReference>